<gene>
    <name evidence="9" type="ORF">EW146_g839</name>
</gene>
<keyword evidence="10" id="KW-1185">Reference proteome</keyword>
<feature type="compositionally biased region" description="Polar residues" evidence="6">
    <location>
        <begin position="29"/>
        <end position="39"/>
    </location>
</feature>
<evidence type="ECO:0000313" key="10">
    <source>
        <dbReference type="Proteomes" id="UP000310158"/>
    </source>
</evidence>
<keyword evidence="3 5" id="KW-0235">DNA replication</keyword>
<name>A0A4S4M683_9AGAM</name>
<comment type="subunit">
    <text evidence="5">Component of the origin recognition complex (ORC).</text>
</comment>
<comment type="similarity">
    <text evidence="2 5">Belongs to the ORC2 family.</text>
</comment>
<feature type="region of interest" description="Disordered" evidence="6">
    <location>
        <begin position="1"/>
        <end position="39"/>
    </location>
</feature>
<dbReference type="GO" id="GO:0006260">
    <property type="term" value="P:DNA replication"/>
    <property type="evidence" value="ECO:0007669"/>
    <property type="project" value="UniProtKB-UniRule"/>
</dbReference>
<feature type="domain" description="Origin recognition complex subunit 2 winged-helix" evidence="8">
    <location>
        <begin position="358"/>
        <end position="419"/>
    </location>
</feature>
<dbReference type="Proteomes" id="UP000310158">
    <property type="component" value="Unassembled WGS sequence"/>
</dbReference>
<sequence length="431" mass="46841">MTSYISQSDDEGDRTSDGFSDNDVDEHTTPSAASSRVAASQPTFSANTALDAYFLHASKVSRTSSNVFSQIIPPLSADEYASSIALSPYPSACPDFSASLASLHRRHFGRFIVELEEGFNLIFYGFGSKRNVLNEFATQSCRKRGHVVVVNGFQPSLTIKDVLLSIEKVPGLASLPLASNSADGQLRRISDFFSVSNRPLYLFIHNFDAPVFRSSKARACLSPLISNFHIHIVASIDHINAPLLWSSSDTLTRKQPSTKGGGRGHAWLWHDLTTLSSYDTELSFADRSSLRGATPSSMAARLQSAPTGDGGVNGAAMTETAAQHILASVTQKAQKLFAMVGNHQLDAMEEAGDASATQSEELAIAYDRVFNMARDNFIATNDTALRSLLGEFRDHGLVVITGASTLGGSELLWIPLRKERLARLLEWLKNH</sequence>
<evidence type="ECO:0000256" key="6">
    <source>
        <dbReference type="SAM" id="MobiDB-lite"/>
    </source>
</evidence>
<protein>
    <recommendedName>
        <fullName evidence="5">Origin recognition complex subunit 2</fullName>
    </recommendedName>
</protein>
<evidence type="ECO:0000259" key="8">
    <source>
        <dbReference type="Pfam" id="PF24882"/>
    </source>
</evidence>
<dbReference type="InterPro" id="IPR056773">
    <property type="entry name" value="WHD_ORC2"/>
</dbReference>
<reference evidence="9 10" key="1">
    <citation type="submission" date="2019-02" db="EMBL/GenBank/DDBJ databases">
        <title>Genome sequencing of the rare red list fungi Bondarzewia mesenterica.</title>
        <authorList>
            <person name="Buettner E."/>
            <person name="Kellner H."/>
        </authorList>
    </citation>
    <scope>NUCLEOTIDE SEQUENCE [LARGE SCALE GENOMIC DNA]</scope>
    <source>
        <strain evidence="9 10">DSM 108281</strain>
    </source>
</reference>
<comment type="function">
    <text evidence="5">Component of the origin recognition complex (ORC) that binds origins of replication. DNA-binding is ATP-dependent. ORC is required to assemble the pre-replication complex necessary to initiate DNA replication.</text>
</comment>
<organism evidence="9 10">
    <name type="scientific">Bondarzewia mesenterica</name>
    <dbReference type="NCBI Taxonomy" id="1095465"/>
    <lineage>
        <taxon>Eukaryota</taxon>
        <taxon>Fungi</taxon>
        <taxon>Dikarya</taxon>
        <taxon>Basidiomycota</taxon>
        <taxon>Agaricomycotina</taxon>
        <taxon>Agaricomycetes</taxon>
        <taxon>Russulales</taxon>
        <taxon>Bondarzewiaceae</taxon>
        <taxon>Bondarzewia</taxon>
    </lineage>
</organism>
<evidence type="ECO:0000259" key="7">
    <source>
        <dbReference type="Pfam" id="PF04084"/>
    </source>
</evidence>
<dbReference type="PANTHER" id="PTHR14052:SF0">
    <property type="entry name" value="ORIGIN RECOGNITION COMPLEX SUBUNIT 2"/>
    <property type="match status" value="1"/>
</dbReference>
<dbReference type="InterPro" id="IPR056772">
    <property type="entry name" value="RecA-like_ORC2"/>
</dbReference>
<evidence type="ECO:0000256" key="4">
    <source>
        <dbReference type="ARBA" id="ARBA00023242"/>
    </source>
</evidence>
<dbReference type="Pfam" id="PF24882">
    <property type="entry name" value="WHD_ORC2"/>
    <property type="match status" value="1"/>
</dbReference>
<dbReference type="InterPro" id="IPR007220">
    <property type="entry name" value="ORC2"/>
</dbReference>
<evidence type="ECO:0000256" key="5">
    <source>
        <dbReference type="RuleBase" id="RU368084"/>
    </source>
</evidence>
<evidence type="ECO:0000256" key="1">
    <source>
        <dbReference type="ARBA" id="ARBA00004123"/>
    </source>
</evidence>
<feature type="domain" description="Origin recognition complex subunit 2 RecA-like" evidence="7">
    <location>
        <begin position="99"/>
        <end position="272"/>
    </location>
</feature>
<evidence type="ECO:0000313" key="9">
    <source>
        <dbReference type="EMBL" id="THH20555.1"/>
    </source>
</evidence>
<dbReference type="GO" id="GO:0003688">
    <property type="term" value="F:DNA replication origin binding"/>
    <property type="evidence" value="ECO:0007669"/>
    <property type="project" value="UniProtKB-UniRule"/>
</dbReference>
<dbReference type="Pfam" id="PF04084">
    <property type="entry name" value="RecA-like_ORC2"/>
    <property type="match status" value="1"/>
</dbReference>
<keyword evidence="4 5" id="KW-0539">Nucleus</keyword>
<comment type="caution">
    <text evidence="9">The sequence shown here is derived from an EMBL/GenBank/DDBJ whole genome shotgun (WGS) entry which is preliminary data.</text>
</comment>
<dbReference type="AlphaFoldDB" id="A0A4S4M683"/>
<comment type="subcellular location">
    <subcellularLocation>
        <location evidence="1 5">Nucleus</location>
    </subcellularLocation>
</comment>
<evidence type="ECO:0000256" key="2">
    <source>
        <dbReference type="ARBA" id="ARBA00007421"/>
    </source>
</evidence>
<dbReference type="PANTHER" id="PTHR14052">
    <property type="entry name" value="ORIGIN RECOGNITION COMPLEX SUBUNIT 2"/>
    <property type="match status" value="1"/>
</dbReference>
<dbReference type="OrthoDB" id="346673at2759"/>
<accession>A0A4S4M683</accession>
<dbReference type="EMBL" id="SGPL01000019">
    <property type="protein sequence ID" value="THH20555.1"/>
    <property type="molecule type" value="Genomic_DNA"/>
</dbReference>
<proteinExistence type="inferred from homology"/>
<evidence type="ECO:0000256" key="3">
    <source>
        <dbReference type="ARBA" id="ARBA00022705"/>
    </source>
</evidence>
<dbReference type="GO" id="GO:0005664">
    <property type="term" value="C:nuclear origin of replication recognition complex"/>
    <property type="evidence" value="ECO:0007669"/>
    <property type="project" value="UniProtKB-UniRule"/>
</dbReference>